<keyword evidence="4" id="KW-1185">Reference proteome</keyword>
<dbReference type="GO" id="GO:0008237">
    <property type="term" value="F:metallopeptidase activity"/>
    <property type="evidence" value="ECO:0007669"/>
    <property type="project" value="UniProtKB-KW"/>
</dbReference>
<keyword evidence="3" id="KW-0645">Protease</keyword>
<evidence type="ECO:0000313" key="4">
    <source>
        <dbReference type="Proteomes" id="UP000682713"/>
    </source>
</evidence>
<keyword evidence="1" id="KW-1133">Transmembrane helix</keyword>
<accession>A0A942YK26</accession>
<dbReference type="AlphaFoldDB" id="A0A942YK26"/>
<keyword evidence="1" id="KW-0812">Transmembrane</keyword>
<feature type="transmembrane region" description="Helical" evidence="1">
    <location>
        <begin position="106"/>
        <end position="124"/>
    </location>
</feature>
<proteinExistence type="predicted"/>
<comment type="caution">
    <text evidence="3">The sequence shown here is derived from an EMBL/GenBank/DDBJ whole genome shotgun (WGS) entry which is preliminary data.</text>
</comment>
<dbReference type="RefSeq" id="WP_213109483.1">
    <property type="nucleotide sequence ID" value="NZ_JAGYPJ010000001.1"/>
</dbReference>
<dbReference type="GO" id="GO:0080120">
    <property type="term" value="P:CAAX-box protein maturation"/>
    <property type="evidence" value="ECO:0007669"/>
    <property type="project" value="UniProtKB-ARBA"/>
</dbReference>
<evidence type="ECO:0000313" key="3">
    <source>
        <dbReference type="EMBL" id="MBS4198754.1"/>
    </source>
</evidence>
<keyword evidence="1" id="KW-0472">Membrane</keyword>
<feature type="transmembrane region" description="Helical" evidence="1">
    <location>
        <begin position="7"/>
        <end position="25"/>
    </location>
</feature>
<feature type="transmembrane region" description="Helical" evidence="1">
    <location>
        <begin position="61"/>
        <end position="86"/>
    </location>
</feature>
<dbReference type="EMBL" id="JAGYPJ010000001">
    <property type="protein sequence ID" value="MBS4198754.1"/>
    <property type="molecule type" value="Genomic_DNA"/>
</dbReference>
<feature type="transmembrane region" description="Helical" evidence="1">
    <location>
        <begin position="184"/>
        <end position="202"/>
    </location>
</feature>
<feature type="domain" description="CAAX prenyl protease 2/Lysostaphin resistance protein A-like" evidence="2">
    <location>
        <begin position="104"/>
        <end position="194"/>
    </location>
</feature>
<protein>
    <submittedName>
        <fullName evidence="3">CPBP family intramembrane metalloprotease</fullName>
    </submittedName>
</protein>
<evidence type="ECO:0000256" key="1">
    <source>
        <dbReference type="SAM" id="Phobius"/>
    </source>
</evidence>
<feature type="transmembrane region" description="Helical" evidence="1">
    <location>
        <begin position="145"/>
        <end position="178"/>
    </location>
</feature>
<organism evidence="3 4">
    <name type="scientific">Lederbergia citrisecunda</name>
    <dbReference type="NCBI Taxonomy" id="2833583"/>
    <lineage>
        <taxon>Bacteria</taxon>
        <taxon>Bacillati</taxon>
        <taxon>Bacillota</taxon>
        <taxon>Bacilli</taxon>
        <taxon>Bacillales</taxon>
        <taxon>Bacillaceae</taxon>
        <taxon>Lederbergia</taxon>
    </lineage>
</organism>
<dbReference type="Pfam" id="PF02517">
    <property type="entry name" value="Rce1-like"/>
    <property type="match status" value="1"/>
</dbReference>
<dbReference type="InterPro" id="IPR003675">
    <property type="entry name" value="Rce1/LyrA-like_dom"/>
</dbReference>
<keyword evidence="3" id="KW-0378">Hydrolase</keyword>
<keyword evidence="3" id="KW-0482">Metalloprotease</keyword>
<reference evidence="3 4" key="1">
    <citation type="submission" date="2021-05" db="EMBL/GenBank/DDBJ databases">
        <title>Novel Bacillus species.</title>
        <authorList>
            <person name="Liu G."/>
        </authorList>
    </citation>
    <scope>NUCLEOTIDE SEQUENCE [LARGE SCALE GENOMIC DNA]</scope>
    <source>
        <strain evidence="3 4">FJAT-49732</strain>
    </source>
</reference>
<sequence>MKNKIIDWKLVIGFLLAFFLIYISFESKQVFWYLYTATMLFLISFAIINEKLDDEVSTRQYLSIGILSGVALFLLFAAGDWLISFLPKGFNSQVSKLYTRFSLEWIWHYFVLFLIIIPGEEIFWRGFVLKRLMKKMSIGKAILASAFINAIAFCLTGYLILTIAAFVSGLVWGVLYAWKRSMPLLIVSHLIFDLLLLIIFPLS</sequence>
<feature type="transmembrane region" description="Helical" evidence="1">
    <location>
        <begin position="31"/>
        <end position="49"/>
    </location>
</feature>
<name>A0A942YK26_9BACI</name>
<gene>
    <name evidence="3" type="ORF">KHA93_03700</name>
</gene>
<dbReference type="Proteomes" id="UP000682713">
    <property type="component" value="Unassembled WGS sequence"/>
</dbReference>
<evidence type="ECO:0000259" key="2">
    <source>
        <dbReference type="Pfam" id="PF02517"/>
    </source>
</evidence>
<dbReference type="GO" id="GO:0004175">
    <property type="term" value="F:endopeptidase activity"/>
    <property type="evidence" value="ECO:0007669"/>
    <property type="project" value="UniProtKB-ARBA"/>
</dbReference>